<comment type="subcellular location">
    <subcellularLocation>
        <location evidence="1">Cell membrane</location>
        <topology evidence="1">Multi-pass membrane protein</topology>
    </subcellularLocation>
</comment>
<evidence type="ECO:0000256" key="4">
    <source>
        <dbReference type="ARBA" id="ARBA00022692"/>
    </source>
</evidence>
<keyword evidence="6 7" id="KW-0472">Membrane</keyword>
<comment type="similarity">
    <text evidence="2">Belongs to the acyltransferase 3 family.</text>
</comment>
<dbReference type="RefSeq" id="WP_209797739.1">
    <property type="nucleotide sequence ID" value="NZ_JAGGJZ010000013.1"/>
</dbReference>
<evidence type="ECO:0000256" key="6">
    <source>
        <dbReference type="ARBA" id="ARBA00023136"/>
    </source>
</evidence>
<accession>A0ABS4F3J0</accession>
<protein>
    <submittedName>
        <fullName evidence="9">Peptidoglycan/LPS O-acetylase OafA/YrhL</fullName>
    </submittedName>
</protein>
<evidence type="ECO:0000256" key="5">
    <source>
        <dbReference type="ARBA" id="ARBA00022989"/>
    </source>
</evidence>
<feature type="domain" description="Acyltransferase 3" evidence="8">
    <location>
        <begin position="7"/>
        <end position="338"/>
    </location>
</feature>
<feature type="transmembrane region" description="Helical" evidence="7">
    <location>
        <begin position="225"/>
        <end position="241"/>
    </location>
</feature>
<evidence type="ECO:0000259" key="8">
    <source>
        <dbReference type="Pfam" id="PF01757"/>
    </source>
</evidence>
<dbReference type="Proteomes" id="UP000783390">
    <property type="component" value="Unassembled WGS sequence"/>
</dbReference>
<name>A0ABS4F3J0_9CLOT</name>
<feature type="transmembrane region" description="Helical" evidence="7">
    <location>
        <begin position="154"/>
        <end position="173"/>
    </location>
</feature>
<feature type="transmembrane region" description="Helical" evidence="7">
    <location>
        <begin position="37"/>
        <end position="63"/>
    </location>
</feature>
<feature type="transmembrane region" description="Helical" evidence="7">
    <location>
        <begin position="83"/>
        <end position="101"/>
    </location>
</feature>
<feature type="transmembrane region" description="Helical" evidence="7">
    <location>
        <begin position="247"/>
        <end position="270"/>
    </location>
</feature>
<gene>
    <name evidence="9" type="ORF">J2Z53_002446</name>
</gene>
<sequence length="376" mass="43598">MKKKRLKEIEMLRAFAFFFVIMQHALGSTPSNFSMPIGQITLANVLMVIAEPGVAIFLFISGLTTAYSYKENLDLKRYYKNRLFYLIIPYFIFSYINMKLYNPERIGNFFAETISGNGCFHLWYMGMFIRLVIIFPILIYIGRFIHKQNKIIRIGAFLVILKGYMYISIHQSAIKEGMAKILFGQPTELQMRFVNISILFWSIYVIFGMYAAFNYEIFNKIVNKFRYVIYGIFVVAFYYKFSRQFELIDYSLAFDIVYRTSNILMFYIIGEYVLSKKVASSIVAFISKYSYAGYMIHIYALYKIIFALRGIGIENPVGNAILSSVGATFLATFIVYAITLLPKSKFITGVNDNFDTLKNIVNKLLIMFGYPANVKE</sequence>
<keyword evidence="5 7" id="KW-1133">Transmembrane helix</keyword>
<comment type="caution">
    <text evidence="9">The sequence shown here is derived from an EMBL/GenBank/DDBJ whole genome shotgun (WGS) entry which is preliminary data.</text>
</comment>
<organism evidence="9 10">
    <name type="scientific">Clostridium moniliforme</name>
    <dbReference type="NCBI Taxonomy" id="39489"/>
    <lineage>
        <taxon>Bacteria</taxon>
        <taxon>Bacillati</taxon>
        <taxon>Bacillota</taxon>
        <taxon>Clostridia</taxon>
        <taxon>Eubacteriales</taxon>
        <taxon>Clostridiaceae</taxon>
        <taxon>Clostridium</taxon>
    </lineage>
</organism>
<evidence type="ECO:0000256" key="3">
    <source>
        <dbReference type="ARBA" id="ARBA00022475"/>
    </source>
</evidence>
<keyword evidence="10" id="KW-1185">Reference proteome</keyword>
<dbReference type="PANTHER" id="PTHR40074">
    <property type="entry name" value="O-ACETYLTRANSFERASE WECH"/>
    <property type="match status" value="1"/>
</dbReference>
<evidence type="ECO:0000256" key="2">
    <source>
        <dbReference type="ARBA" id="ARBA00007400"/>
    </source>
</evidence>
<evidence type="ECO:0000313" key="9">
    <source>
        <dbReference type="EMBL" id="MBP1890824.1"/>
    </source>
</evidence>
<evidence type="ECO:0000256" key="7">
    <source>
        <dbReference type="SAM" id="Phobius"/>
    </source>
</evidence>
<proteinExistence type="inferred from homology"/>
<keyword evidence="3" id="KW-1003">Cell membrane</keyword>
<reference evidence="9 10" key="1">
    <citation type="submission" date="2021-03" db="EMBL/GenBank/DDBJ databases">
        <title>Genomic Encyclopedia of Type Strains, Phase IV (KMG-IV): sequencing the most valuable type-strain genomes for metagenomic binning, comparative biology and taxonomic classification.</title>
        <authorList>
            <person name="Goeker M."/>
        </authorList>
    </citation>
    <scope>NUCLEOTIDE SEQUENCE [LARGE SCALE GENOMIC DNA]</scope>
    <source>
        <strain evidence="9 10">DSM 3984</strain>
    </source>
</reference>
<dbReference type="Pfam" id="PF01757">
    <property type="entry name" value="Acyl_transf_3"/>
    <property type="match status" value="1"/>
</dbReference>
<dbReference type="EMBL" id="JAGGJZ010000013">
    <property type="protein sequence ID" value="MBP1890824.1"/>
    <property type="molecule type" value="Genomic_DNA"/>
</dbReference>
<evidence type="ECO:0000313" key="10">
    <source>
        <dbReference type="Proteomes" id="UP000783390"/>
    </source>
</evidence>
<dbReference type="PANTHER" id="PTHR40074:SF2">
    <property type="entry name" value="O-ACETYLTRANSFERASE WECH"/>
    <property type="match status" value="1"/>
</dbReference>
<feature type="transmembrane region" description="Helical" evidence="7">
    <location>
        <begin position="193"/>
        <end position="213"/>
    </location>
</feature>
<feature type="transmembrane region" description="Helical" evidence="7">
    <location>
        <begin position="121"/>
        <end position="142"/>
    </location>
</feature>
<evidence type="ECO:0000256" key="1">
    <source>
        <dbReference type="ARBA" id="ARBA00004651"/>
    </source>
</evidence>
<dbReference type="InterPro" id="IPR002656">
    <property type="entry name" value="Acyl_transf_3_dom"/>
</dbReference>
<feature type="transmembrane region" description="Helical" evidence="7">
    <location>
        <begin position="317"/>
        <end position="338"/>
    </location>
</feature>
<keyword evidence="4 7" id="KW-0812">Transmembrane</keyword>